<dbReference type="Gene3D" id="3.40.190.10">
    <property type="entry name" value="Periplasmic binding protein-like II"/>
    <property type="match status" value="1"/>
</dbReference>
<reference evidence="2" key="1">
    <citation type="journal article" date="2014" name="Int. J. Syst. Evol. Microbiol.">
        <title>Complete genome sequence of Corynebacterium casei LMG S-19264T (=DSM 44701T), isolated from a smear-ripened cheese.</title>
        <authorList>
            <consortium name="US DOE Joint Genome Institute (JGI-PGF)"/>
            <person name="Walter F."/>
            <person name="Albersmeier A."/>
            <person name="Kalinowski J."/>
            <person name="Ruckert C."/>
        </authorList>
    </citation>
    <scope>NUCLEOTIDE SEQUENCE</scope>
    <source>
        <strain evidence="2">KCTC 23077</strain>
    </source>
</reference>
<dbReference type="Proteomes" id="UP000646426">
    <property type="component" value="Unassembled WGS sequence"/>
</dbReference>
<sequence length="131" mass="13367">MKSFRLMLGALALVAAAQANAGAVVAASGGKAAAMDAEAAKRVFLGRDPSAQVIYQKSGATREAFDKGVLGKPGAELTTYWSKLIFTGKAKAPVEVGSDAEVKAKLAANPSAVGYVSDSAVDGSVKVLYKF</sequence>
<evidence type="ECO:0000313" key="2">
    <source>
        <dbReference type="EMBL" id="GHA75548.1"/>
    </source>
</evidence>
<proteinExistence type="predicted"/>
<evidence type="ECO:0000256" key="1">
    <source>
        <dbReference type="SAM" id="SignalP"/>
    </source>
</evidence>
<keyword evidence="3" id="KW-1185">Reference proteome</keyword>
<keyword evidence="1" id="KW-0732">Signal</keyword>
<dbReference type="SUPFAM" id="SSF53850">
    <property type="entry name" value="Periplasmic binding protein-like II"/>
    <property type="match status" value="1"/>
</dbReference>
<dbReference type="RefSeq" id="WP_189454050.1">
    <property type="nucleotide sequence ID" value="NZ_BMYD01000001.1"/>
</dbReference>
<reference evidence="2" key="2">
    <citation type="submission" date="2020-09" db="EMBL/GenBank/DDBJ databases">
        <authorList>
            <person name="Sun Q."/>
            <person name="Kim S."/>
        </authorList>
    </citation>
    <scope>NUCLEOTIDE SEQUENCE</scope>
    <source>
        <strain evidence="2">KCTC 23077</strain>
    </source>
</reference>
<protein>
    <recommendedName>
        <fullName evidence="4">Phosphate ABC transporter substrate-binding protein</fullName>
    </recommendedName>
</protein>
<dbReference type="AlphaFoldDB" id="A0A918W8A6"/>
<gene>
    <name evidence="2" type="ORF">GCM10007067_10860</name>
</gene>
<organism evidence="2 3">
    <name type="scientific">Cognatilysobacter bugurensis</name>
    <dbReference type="NCBI Taxonomy" id="543356"/>
    <lineage>
        <taxon>Bacteria</taxon>
        <taxon>Pseudomonadati</taxon>
        <taxon>Pseudomonadota</taxon>
        <taxon>Gammaproteobacteria</taxon>
        <taxon>Lysobacterales</taxon>
        <taxon>Lysobacteraceae</taxon>
        <taxon>Cognatilysobacter</taxon>
    </lineage>
</organism>
<feature type="signal peptide" evidence="1">
    <location>
        <begin position="1"/>
        <end position="21"/>
    </location>
</feature>
<dbReference type="EMBL" id="BMYD01000001">
    <property type="protein sequence ID" value="GHA75548.1"/>
    <property type="molecule type" value="Genomic_DNA"/>
</dbReference>
<name>A0A918W8A6_9GAMM</name>
<evidence type="ECO:0008006" key="4">
    <source>
        <dbReference type="Google" id="ProtNLM"/>
    </source>
</evidence>
<comment type="caution">
    <text evidence="2">The sequence shown here is derived from an EMBL/GenBank/DDBJ whole genome shotgun (WGS) entry which is preliminary data.</text>
</comment>
<evidence type="ECO:0000313" key="3">
    <source>
        <dbReference type="Proteomes" id="UP000646426"/>
    </source>
</evidence>
<feature type="chain" id="PRO_5036719938" description="Phosphate ABC transporter substrate-binding protein" evidence="1">
    <location>
        <begin position="22"/>
        <end position="131"/>
    </location>
</feature>
<accession>A0A918W8A6</accession>